<proteinExistence type="predicted"/>
<evidence type="ECO:0000313" key="2">
    <source>
        <dbReference type="EMBL" id="KKO03590.1"/>
    </source>
</evidence>
<reference evidence="2" key="1">
    <citation type="journal article" date="2015" name="Nature">
        <title>Complex archaea that bridge the gap between prokaryotes and eukaryotes.</title>
        <authorList>
            <person name="Spang A."/>
            <person name="Saw J.H."/>
            <person name="Jorgensen S.L."/>
            <person name="Zaremba-Niedzwiedzka K."/>
            <person name="Martijn J."/>
            <person name="Lind A.E."/>
            <person name="van Eijk R."/>
            <person name="Schleper C."/>
            <person name="Guy L."/>
            <person name="Ettema T.J."/>
        </authorList>
    </citation>
    <scope>NUCLEOTIDE SEQUENCE</scope>
</reference>
<dbReference type="AlphaFoldDB" id="A0A0F9VHN7"/>
<feature type="region of interest" description="Disordered" evidence="1">
    <location>
        <begin position="291"/>
        <end position="315"/>
    </location>
</feature>
<accession>A0A0F9VHN7</accession>
<comment type="caution">
    <text evidence="2">The sequence shown here is derived from an EMBL/GenBank/DDBJ whole genome shotgun (WGS) entry which is preliminary data.</text>
</comment>
<evidence type="ECO:0000256" key="1">
    <source>
        <dbReference type="SAM" id="MobiDB-lite"/>
    </source>
</evidence>
<organism evidence="2">
    <name type="scientific">marine sediment metagenome</name>
    <dbReference type="NCBI Taxonomy" id="412755"/>
    <lineage>
        <taxon>unclassified sequences</taxon>
        <taxon>metagenomes</taxon>
        <taxon>ecological metagenomes</taxon>
    </lineage>
</organism>
<gene>
    <name evidence="2" type="ORF">LCGC14_0095170</name>
</gene>
<protein>
    <submittedName>
        <fullName evidence="2">Uncharacterized protein</fullName>
    </submittedName>
</protein>
<name>A0A0F9VHN7_9ZZZZ</name>
<sequence length="329" mass="36542">MALKEIQRSRTQRGDKSGAAYVYRAEIVYTCPQSEIRTHEGRLWNSTYTDIPLAGPLPVMTIQVLGADANQPGNGLITVTYGRDLSYDPSTFPQGKATISLATRVTERPLTEGPGERGRYIETGPDKDGLSWRIVGGANTTPRVDAMISVRTAYPPSTLNWPSIISRLGMVNKNAMPAMMGVEVYQAMLIHGNVPSGFRFGDPTDSIPIEYVFWVKPTGWMGRTLMQRFVHLPIKRPVLHADTLEKGELLYLDDSSEIPLRSKTLARMREMAGAYAFGKFVPVGSNPEAAFDDSMRHRRDPPPNRGDPAAIPEPLEDADFTDIHELIRR</sequence>
<dbReference type="EMBL" id="LAZR01000026">
    <property type="protein sequence ID" value="KKO03590.1"/>
    <property type="molecule type" value="Genomic_DNA"/>
</dbReference>